<dbReference type="Gene3D" id="3.40.50.300">
    <property type="entry name" value="P-loop containing nucleotide triphosphate hydrolases"/>
    <property type="match status" value="3"/>
</dbReference>
<feature type="compositionally biased region" description="Basic residues" evidence="7">
    <location>
        <begin position="739"/>
        <end position="755"/>
    </location>
</feature>
<dbReference type="InterPro" id="IPR011545">
    <property type="entry name" value="DEAD/DEAH_box_helicase_dom"/>
</dbReference>
<proteinExistence type="predicted"/>
<dbReference type="InterPro" id="IPR027417">
    <property type="entry name" value="P-loop_NTPase"/>
</dbReference>
<dbReference type="PROSITE" id="PS51192">
    <property type="entry name" value="HELICASE_ATP_BIND_1"/>
    <property type="match status" value="1"/>
</dbReference>
<dbReference type="GO" id="GO:0016787">
    <property type="term" value="F:hydrolase activity"/>
    <property type="evidence" value="ECO:0007669"/>
    <property type="project" value="UniProtKB-KW"/>
</dbReference>
<reference evidence="10" key="1">
    <citation type="submission" date="2014-08" db="EMBL/GenBank/DDBJ databases">
        <authorList>
            <person name="Sharma Rahul"/>
            <person name="Thines Marco"/>
        </authorList>
    </citation>
    <scope>NUCLEOTIDE SEQUENCE</scope>
</reference>
<dbReference type="SUPFAM" id="SSF52540">
    <property type="entry name" value="P-loop containing nucleoside triphosphate hydrolases"/>
    <property type="match status" value="1"/>
</dbReference>
<evidence type="ECO:0000256" key="6">
    <source>
        <dbReference type="ARBA" id="ARBA00047984"/>
    </source>
</evidence>
<protein>
    <recommendedName>
        <fullName evidence="1">RNA helicase</fullName>
        <ecNumber evidence="1">3.6.4.13</ecNumber>
    </recommendedName>
</protein>
<name>A0A0F7SPE9_PHARH</name>
<evidence type="ECO:0000259" key="9">
    <source>
        <dbReference type="PROSITE" id="PS51194"/>
    </source>
</evidence>
<dbReference type="InterPro" id="IPR014001">
    <property type="entry name" value="Helicase_ATP-bd"/>
</dbReference>
<dbReference type="SMART" id="SM00490">
    <property type="entry name" value="HELICc"/>
    <property type="match status" value="1"/>
</dbReference>
<dbReference type="GO" id="GO:0003676">
    <property type="term" value="F:nucleic acid binding"/>
    <property type="evidence" value="ECO:0007669"/>
    <property type="project" value="InterPro"/>
</dbReference>
<keyword evidence="5" id="KW-0067">ATP-binding</keyword>
<dbReference type="Pfam" id="PF00270">
    <property type="entry name" value="DEAD"/>
    <property type="match status" value="2"/>
</dbReference>
<dbReference type="EMBL" id="LN483157">
    <property type="protein sequence ID" value="CED84047.1"/>
    <property type="molecule type" value="Genomic_DNA"/>
</dbReference>
<evidence type="ECO:0000259" key="8">
    <source>
        <dbReference type="PROSITE" id="PS51192"/>
    </source>
</evidence>
<dbReference type="SMART" id="SM00487">
    <property type="entry name" value="DEXDc"/>
    <property type="match status" value="1"/>
</dbReference>
<feature type="domain" description="Helicase C-terminal" evidence="9">
    <location>
        <begin position="550"/>
        <end position="735"/>
    </location>
</feature>
<dbReference type="EC" id="3.6.4.13" evidence="1"/>
<dbReference type="AlphaFoldDB" id="A0A0F7SPE9"/>
<sequence>MLRIAVPRRALSASGNTIRPFSISCNLARGSRTTTGGKIMQSMRGVRNKDLKSLPAKKRLAPNFDNRRDIHPDLLRPARSRLGNSTRRLPPTVKANPLIVGSTGSVITAPRTFKAVSNAKKGLVASKSTPKQDFVFQAQPLQRSPPNASKFKSHPTLTGLPIHFTSPPVRPNLVASVAQYLKGILPESADSSLVATPVQRLSLQHFFPQALDIEASANFKLKKNPLAKPSEFIPRGMRPGAKTLLAAETGSGKTLAYVLPIIQALKDEEDSGKMIDEDDEEASATRLRPRALIIAPTHELARQIDSVISALTHRDRLQTTCLSSGSGSGPDSGVFRYPEGADIVVGTINRIKELMGLPSKKDQQLDERDSKLENAVLKKLIDAEVEKAKKFKDDDWKNTFRGAKSKDVWMPDKRKTWLENIQDRENEKRAAEGKPEWTLPVKIPKRHEKREHLSLERVKWLVLDEADVSLAEPFLEDVNKVINPLLTSPTPPNFIMATATVPETLSKILQKEHPTCTRLITPNLHRLPHTLALSTVNWTGSNWRSDVLMEIRRAFVEDAREGKENSQTIVFINKDGRAKDFGSYLTEKGFPNVVIQSASGNRTRGTNKHIAPFLVNPRDQLVDRVRVSSSVPVKASSVGLQPWEEPKAEPRILITTGVLSRGLDFAPTVGTIIMCDEPKNAVDFIHRAGRAGRAGNDGRVIIFSKTTQPVKRAGGGAGRGGAMYKTIQMARARFEGRGKGARKGGGAKRARQAQR</sequence>
<keyword evidence="4 10" id="KW-0347">Helicase</keyword>
<feature type="domain" description="Helicase ATP-binding" evidence="8">
    <location>
        <begin position="234"/>
        <end position="519"/>
    </location>
</feature>
<evidence type="ECO:0000256" key="3">
    <source>
        <dbReference type="ARBA" id="ARBA00022801"/>
    </source>
</evidence>
<dbReference type="InterPro" id="IPR001650">
    <property type="entry name" value="Helicase_C-like"/>
</dbReference>
<organism evidence="10">
    <name type="scientific">Phaffia rhodozyma</name>
    <name type="common">Yeast</name>
    <name type="synonym">Xanthophyllomyces dendrorhous</name>
    <dbReference type="NCBI Taxonomy" id="264483"/>
    <lineage>
        <taxon>Eukaryota</taxon>
        <taxon>Fungi</taxon>
        <taxon>Dikarya</taxon>
        <taxon>Basidiomycota</taxon>
        <taxon>Agaricomycotina</taxon>
        <taxon>Tremellomycetes</taxon>
        <taxon>Cystofilobasidiales</taxon>
        <taxon>Mrakiaceae</taxon>
        <taxon>Phaffia</taxon>
    </lineage>
</organism>
<comment type="catalytic activity">
    <reaction evidence="6">
        <text>ATP + H2O = ADP + phosphate + H(+)</text>
        <dbReference type="Rhea" id="RHEA:13065"/>
        <dbReference type="ChEBI" id="CHEBI:15377"/>
        <dbReference type="ChEBI" id="CHEBI:15378"/>
        <dbReference type="ChEBI" id="CHEBI:30616"/>
        <dbReference type="ChEBI" id="CHEBI:43474"/>
        <dbReference type="ChEBI" id="CHEBI:456216"/>
        <dbReference type="EC" id="3.6.4.13"/>
    </reaction>
</comment>
<evidence type="ECO:0000256" key="2">
    <source>
        <dbReference type="ARBA" id="ARBA00022741"/>
    </source>
</evidence>
<accession>A0A0F7SPE9</accession>
<dbReference type="PROSITE" id="PS51194">
    <property type="entry name" value="HELICASE_CTER"/>
    <property type="match status" value="1"/>
</dbReference>
<keyword evidence="3" id="KW-0378">Hydrolase</keyword>
<dbReference type="Pfam" id="PF00271">
    <property type="entry name" value="Helicase_C"/>
    <property type="match status" value="1"/>
</dbReference>
<evidence type="ECO:0000313" key="10">
    <source>
        <dbReference type="EMBL" id="CED84047.1"/>
    </source>
</evidence>
<keyword evidence="2" id="KW-0547">Nucleotide-binding</keyword>
<dbReference type="GO" id="GO:0005524">
    <property type="term" value="F:ATP binding"/>
    <property type="evidence" value="ECO:0007669"/>
    <property type="project" value="UniProtKB-KW"/>
</dbReference>
<feature type="region of interest" description="Disordered" evidence="7">
    <location>
        <begin position="735"/>
        <end position="755"/>
    </location>
</feature>
<dbReference type="GO" id="GO:0003724">
    <property type="term" value="F:RNA helicase activity"/>
    <property type="evidence" value="ECO:0007669"/>
    <property type="project" value="UniProtKB-EC"/>
</dbReference>
<evidence type="ECO:0000256" key="5">
    <source>
        <dbReference type="ARBA" id="ARBA00022840"/>
    </source>
</evidence>
<evidence type="ECO:0000256" key="4">
    <source>
        <dbReference type="ARBA" id="ARBA00022806"/>
    </source>
</evidence>
<evidence type="ECO:0000256" key="1">
    <source>
        <dbReference type="ARBA" id="ARBA00012552"/>
    </source>
</evidence>
<dbReference type="PANTHER" id="PTHR47960">
    <property type="entry name" value="DEAD-BOX ATP-DEPENDENT RNA HELICASE 50"/>
    <property type="match status" value="1"/>
</dbReference>
<evidence type="ECO:0000256" key="7">
    <source>
        <dbReference type="SAM" id="MobiDB-lite"/>
    </source>
</evidence>